<dbReference type="PANTHER" id="PTHR24299">
    <property type="entry name" value="CYTOCHROME P450 FAMILY 1"/>
    <property type="match status" value="1"/>
</dbReference>
<dbReference type="InterPro" id="IPR002401">
    <property type="entry name" value="Cyt_P450_E_grp-I"/>
</dbReference>
<dbReference type="Gene3D" id="1.10.630.10">
    <property type="entry name" value="Cytochrome P450"/>
    <property type="match status" value="1"/>
</dbReference>
<dbReference type="SUPFAM" id="SSF48264">
    <property type="entry name" value="Cytochrome P450"/>
    <property type="match status" value="1"/>
</dbReference>
<reference evidence="1 2" key="1">
    <citation type="journal article" date="2020" name="IScience">
        <title>Genome Sequencing of the Endangered Kingdonia uniflora (Circaeasteraceae, Ranunculales) Reveals Potential Mechanisms of Evolutionary Specialization.</title>
        <authorList>
            <person name="Sun Y."/>
            <person name="Deng T."/>
            <person name="Zhang A."/>
            <person name="Moore M.J."/>
            <person name="Landis J.B."/>
            <person name="Lin N."/>
            <person name="Zhang H."/>
            <person name="Zhang X."/>
            <person name="Huang J."/>
            <person name="Zhang X."/>
            <person name="Sun H."/>
            <person name="Wang H."/>
        </authorList>
    </citation>
    <scope>NUCLEOTIDE SEQUENCE [LARGE SCALE GENOMIC DNA]</scope>
    <source>
        <strain evidence="1">TB1705</strain>
        <tissue evidence="1">Leaf</tissue>
    </source>
</reference>
<dbReference type="Pfam" id="PF00067">
    <property type="entry name" value="p450"/>
    <property type="match status" value="1"/>
</dbReference>
<dbReference type="GO" id="GO:0004497">
    <property type="term" value="F:monooxygenase activity"/>
    <property type="evidence" value="ECO:0007669"/>
    <property type="project" value="InterPro"/>
</dbReference>
<dbReference type="Proteomes" id="UP000541444">
    <property type="component" value="Unassembled WGS sequence"/>
</dbReference>
<dbReference type="GO" id="GO:0020037">
    <property type="term" value="F:heme binding"/>
    <property type="evidence" value="ECO:0007669"/>
    <property type="project" value="InterPro"/>
</dbReference>
<proteinExistence type="predicted"/>
<feature type="non-terminal residue" evidence="1">
    <location>
        <position position="1"/>
    </location>
</feature>
<sequence length="132" mass="14630">LLQEGINPSTSKLPPGPSPLPIVGDLFKINRNLHRSFAELAKTYGPLMSLKLGTVTAITVSSSSVAKEVLKKNDQSFASRTIPNAVQAQNNDKFSMVWMPPSPQWRNLRQICNSQMFTTSRLDAAKLFDTKR</sequence>
<dbReference type="GO" id="GO:0016705">
    <property type="term" value="F:oxidoreductase activity, acting on paired donors, with incorporation or reduction of molecular oxygen"/>
    <property type="evidence" value="ECO:0007669"/>
    <property type="project" value="InterPro"/>
</dbReference>
<comment type="caution">
    <text evidence="1">The sequence shown here is derived from an EMBL/GenBank/DDBJ whole genome shotgun (WGS) entry which is preliminary data.</text>
</comment>
<dbReference type="AlphaFoldDB" id="A0A7J7LPM3"/>
<name>A0A7J7LPM3_9MAGN</name>
<keyword evidence="2" id="KW-1185">Reference proteome</keyword>
<gene>
    <name evidence="1" type="ORF">GIB67_006107</name>
</gene>
<evidence type="ECO:0000313" key="2">
    <source>
        <dbReference type="Proteomes" id="UP000541444"/>
    </source>
</evidence>
<accession>A0A7J7LPM3</accession>
<evidence type="ECO:0000313" key="1">
    <source>
        <dbReference type="EMBL" id="KAF6144615.1"/>
    </source>
</evidence>
<dbReference type="InterPro" id="IPR036396">
    <property type="entry name" value="Cyt_P450_sf"/>
</dbReference>
<dbReference type="PRINTS" id="PR00463">
    <property type="entry name" value="EP450I"/>
</dbReference>
<dbReference type="GO" id="GO:0005506">
    <property type="term" value="F:iron ion binding"/>
    <property type="evidence" value="ECO:0007669"/>
    <property type="project" value="InterPro"/>
</dbReference>
<organism evidence="1 2">
    <name type="scientific">Kingdonia uniflora</name>
    <dbReference type="NCBI Taxonomy" id="39325"/>
    <lineage>
        <taxon>Eukaryota</taxon>
        <taxon>Viridiplantae</taxon>
        <taxon>Streptophyta</taxon>
        <taxon>Embryophyta</taxon>
        <taxon>Tracheophyta</taxon>
        <taxon>Spermatophyta</taxon>
        <taxon>Magnoliopsida</taxon>
        <taxon>Ranunculales</taxon>
        <taxon>Circaeasteraceae</taxon>
        <taxon>Kingdonia</taxon>
    </lineage>
</organism>
<protein>
    <recommendedName>
        <fullName evidence="3">Cytochrome P450 76AD1-like protein</fullName>
    </recommendedName>
</protein>
<evidence type="ECO:0008006" key="3">
    <source>
        <dbReference type="Google" id="ProtNLM"/>
    </source>
</evidence>
<dbReference type="PANTHER" id="PTHR24299:SF59">
    <property type="entry name" value="CYTOCHROME P450 SUPERFAMILY PROTEIN"/>
    <property type="match status" value="1"/>
</dbReference>
<dbReference type="EMBL" id="JACGCM010002114">
    <property type="protein sequence ID" value="KAF6144615.1"/>
    <property type="molecule type" value="Genomic_DNA"/>
</dbReference>
<dbReference type="InterPro" id="IPR001128">
    <property type="entry name" value="Cyt_P450"/>
</dbReference>
<dbReference type="OrthoDB" id="2789670at2759"/>
<dbReference type="GO" id="GO:0044550">
    <property type="term" value="P:secondary metabolite biosynthetic process"/>
    <property type="evidence" value="ECO:0007669"/>
    <property type="project" value="UniProtKB-ARBA"/>
</dbReference>